<dbReference type="GO" id="GO:0006351">
    <property type="term" value="P:DNA-templated transcription"/>
    <property type="evidence" value="ECO:0007669"/>
    <property type="project" value="UniProtKB-UniRule"/>
</dbReference>
<accession>A0A370DDP5</accession>
<dbReference type="FunFam" id="1.10.150.390:FF:000002">
    <property type="entry name" value="DNA-directed RNA polymerase subunit beta"/>
    <property type="match status" value="1"/>
</dbReference>
<feature type="binding site" evidence="12">
    <location>
        <position position="464"/>
    </location>
    <ligand>
        <name>Mg(2+)</name>
        <dbReference type="ChEBI" id="CHEBI:18420"/>
    </ligand>
</feature>
<evidence type="ECO:0000256" key="4">
    <source>
        <dbReference type="ARBA" id="ARBA00022478"/>
    </source>
</evidence>
<dbReference type="InterPro" id="IPR038120">
    <property type="entry name" value="Rpb1_funnel_sf"/>
</dbReference>
<dbReference type="Pfam" id="PF00623">
    <property type="entry name" value="RNA_pol_Rpb1_2"/>
    <property type="match status" value="1"/>
</dbReference>
<comment type="similarity">
    <text evidence="1 12 13">Belongs to the RNA polymerase beta' chain family.</text>
</comment>
<dbReference type="InterPro" id="IPR007080">
    <property type="entry name" value="RNA_pol_Rpb1_1"/>
</dbReference>
<dbReference type="InterPro" id="IPR045867">
    <property type="entry name" value="DNA-dir_RpoC_beta_prime"/>
</dbReference>
<evidence type="ECO:0000256" key="2">
    <source>
        <dbReference type="ARBA" id="ARBA00007616"/>
    </source>
</evidence>
<comment type="similarity">
    <text evidence="2">In the N-terminal section; belongs to the RNA polymerase beta chain family.</text>
</comment>
<dbReference type="GO" id="GO:0003899">
    <property type="term" value="F:DNA-directed RNA polymerase activity"/>
    <property type="evidence" value="ECO:0007669"/>
    <property type="project" value="UniProtKB-UniRule"/>
</dbReference>
<dbReference type="Gene3D" id="1.10.1790.20">
    <property type="match status" value="1"/>
</dbReference>
<dbReference type="FunFam" id="1.10.132.30:FF:000003">
    <property type="entry name" value="DNA-directed RNA polymerase subunit beta"/>
    <property type="match status" value="1"/>
</dbReference>
<dbReference type="Gene3D" id="2.40.40.20">
    <property type="match status" value="1"/>
</dbReference>
<dbReference type="GO" id="GO:0000428">
    <property type="term" value="C:DNA-directed RNA polymerase complex"/>
    <property type="evidence" value="ECO:0007669"/>
    <property type="project" value="UniProtKB-KW"/>
</dbReference>
<dbReference type="Gene3D" id="4.10.860.120">
    <property type="entry name" value="RNA polymerase II, clamp domain"/>
    <property type="match status" value="1"/>
</dbReference>
<evidence type="ECO:0000313" key="15">
    <source>
        <dbReference type="EMBL" id="RDH82276.1"/>
    </source>
</evidence>
<gene>
    <name evidence="12 15" type="primary">rpoC</name>
    <name evidence="15" type="ORF">DIZ79_17970</name>
</gene>
<name>A0A370DDP5_9GAMM</name>
<dbReference type="InterPro" id="IPR012754">
    <property type="entry name" value="DNA-dir_RpoC_beta_prime_bact"/>
</dbReference>
<comment type="cofactor">
    <cofactor evidence="12">
        <name>Mg(2+)</name>
        <dbReference type="ChEBI" id="CHEBI:18420"/>
    </cofactor>
    <text evidence="12">Binds 1 Mg(2+) ion per subunit.</text>
</comment>
<comment type="similarity">
    <text evidence="3">In the C-terminal section; belongs to the RNA polymerase beta' chain family.</text>
</comment>
<dbReference type="CDD" id="cd02655">
    <property type="entry name" value="RNAP_beta'_C"/>
    <property type="match status" value="1"/>
</dbReference>
<evidence type="ECO:0000256" key="10">
    <source>
        <dbReference type="ARBA" id="ARBA00023163"/>
    </source>
</evidence>
<organism evidence="15 16">
    <name type="scientific">endosymbiont of Lamellibrachia luymesi</name>
    <dbReference type="NCBI Taxonomy" id="2200907"/>
    <lineage>
        <taxon>Bacteria</taxon>
        <taxon>Pseudomonadati</taxon>
        <taxon>Pseudomonadota</taxon>
        <taxon>Gammaproteobacteria</taxon>
        <taxon>sulfur-oxidizing symbionts</taxon>
    </lineage>
</organism>
<keyword evidence="6 12" id="KW-0548">Nucleotidyltransferase</keyword>
<evidence type="ECO:0000259" key="14">
    <source>
        <dbReference type="SMART" id="SM00663"/>
    </source>
</evidence>
<dbReference type="Gene3D" id="2.40.50.100">
    <property type="match status" value="3"/>
</dbReference>
<dbReference type="GO" id="GO:0003677">
    <property type="term" value="F:DNA binding"/>
    <property type="evidence" value="ECO:0007669"/>
    <property type="project" value="UniProtKB-UniRule"/>
</dbReference>
<evidence type="ECO:0000256" key="9">
    <source>
        <dbReference type="ARBA" id="ARBA00022842"/>
    </source>
</evidence>
<dbReference type="FunFam" id="4.10.860.120:FF:000001">
    <property type="entry name" value="DNA-directed RNA polymerase subunit beta"/>
    <property type="match status" value="1"/>
</dbReference>
<dbReference type="HAMAP" id="MF_01322">
    <property type="entry name" value="RNApol_bact_RpoC"/>
    <property type="match status" value="1"/>
</dbReference>
<dbReference type="Gene3D" id="1.10.274.100">
    <property type="entry name" value="RNA polymerase Rpb1, domain 3"/>
    <property type="match status" value="2"/>
</dbReference>
<evidence type="ECO:0000256" key="1">
    <source>
        <dbReference type="ARBA" id="ARBA00006460"/>
    </source>
</evidence>
<feature type="binding site" evidence="12">
    <location>
        <position position="85"/>
    </location>
    <ligand>
        <name>Zn(2+)</name>
        <dbReference type="ChEBI" id="CHEBI:29105"/>
        <label>1</label>
    </ligand>
</feature>
<feature type="binding site" evidence="12">
    <location>
        <position position="888"/>
    </location>
    <ligand>
        <name>Zn(2+)</name>
        <dbReference type="ChEBI" id="CHEBI:29105"/>
        <label>2</label>
    </ligand>
</feature>
<feature type="binding site" evidence="12">
    <location>
        <position position="898"/>
    </location>
    <ligand>
        <name>Zn(2+)</name>
        <dbReference type="ChEBI" id="CHEBI:29105"/>
        <label>2</label>
    </ligand>
</feature>
<proteinExistence type="inferred from homology"/>
<dbReference type="InterPro" id="IPR042102">
    <property type="entry name" value="RNA_pol_Rpb1_3_sf"/>
</dbReference>
<dbReference type="Gene3D" id="1.10.132.30">
    <property type="match status" value="1"/>
</dbReference>
<keyword evidence="7 12" id="KW-0479">Metal-binding</keyword>
<feature type="binding site" evidence="12">
    <location>
        <position position="814"/>
    </location>
    <ligand>
        <name>Zn(2+)</name>
        <dbReference type="ChEBI" id="CHEBI:29105"/>
        <label>2</label>
    </ligand>
</feature>
<comment type="catalytic activity">
    <reaction evidence="11 12 13">
        <text>RNA(n) + a ribonucleoside 5'-triphosphate = RNA(n+1) + diphosphate</text>
        <dbReference type="Rhea" id="RHEA:21248"/>
        <dbReference type="Rhea" id="RHEA-COMP:14527"/>
        <dbReference type="Rhea" id="RHEA-COMP:17342"/>
        <dbReference type="ChEBI" id="CHEBI:33019"/>
        <dbReference type="ChEBI" id="CHEBI:61557"/>
        <dbReference type="ChEBI" id="CHEBI:140395"/>
        <dbReference type="EC" id="2.7.7.6"/>
    </reaction>
</comment>
<comment type="cofactor">
    <cofactor evidence="12">
        <name>Zn(2+)</name>
        <dbReference type="ChEBI" id="CHEBI:29105"/>
    </cofactor>
    <text evidence="12">Binds 2 Zn(2+) ions per subunit.</text>
</comment>
<evidence type="ECO:0000256" key="5">
    <source>
        <dbReference type="ARBA" id="ARBA00022679"/>
    </source>
</evidence>
<dbReference type="NCBIfam" id="TIGR02386">
    <property type="entry name" value="rpoC_TIGR"/>
    <property type="match status" value="1"/>
</dbReference>
<dbReference type="SUPFAM" id="SSF64484">
    <property type="entry name" value="beta and beta-prime subunits of DNA dependent RNA-polymerase"/>
    <property type="match status" value="1"/>
</dbReference>
<evidence type="ECO:0000256" key="6">
    <source>
        <dbReference type="ARBA" id="ARBA00022695"/>
    </source>
</evidence>
<evidence type="ECO:0000256" key="12">
    <source>
        <dbReference type="HAMAP-Rule" id="MF_01322"/>
    </source>
</evidence>
<evidence type="ECO:0000256" key="13">
    <source>
        <dbReference type="RuleBase" id="RU004279"/>
    </source>
</evidence>
<keyword evidence="8 12" id="KW-0862">Zinc</keyword>
<evidence type="ECO:0000256" key="3">
    <source>
        <dbReference type="ARBA" id="ARBA00009839"/>
    </source>
</evidence>
<feature type="binding site" evidence="12">
    <location>
        <position position="895"/>
    </location>
    <ligand>
        <name>Zn(2+)</name>
        <dbReference type="ChEBI" id="CHEBI:29105"/>
        <label>2</label>
    </ligand>
</feature>
<dbReference type="InterPro" id="IPR044893">
    <property type="entry name" value="RNA_pol_Rpb1_clamp_domain"/>
</dbReference>
<feature type="binding site" evidence="12">
    <location>
        <position position="88"/>
    </location>
    <ligand>
        <name>Zn(2+)</name>
        <dbReference type="ChEBI" id="CHEBI:29105"/>
        <label>1</label>
    </ligand>
</feature>
<dbReference type="CDD" id="cd01609">
    <property type="entry name" value="RNAP_beta'_N"/>
    <property type="match status" value="1"/>
</dbReference>
<dbReference type="PANTHER" id="PTHR19376">
    <property type="entry name" value="DNA-DIRECTED RNA POLYMERASE"/>
    <property type="match status" value="1"/>
</dbReference>
<comment type="function">
    <text evidence="12 13">DNA-dependent RNA polymerase catalyzes the transcription of DNA into RNA using the four ribonucleoside triphosphates as substrates.</text>
</comment>
<sequence length="1404" mass="155185">MKDLLNILKQQGQSEEFDAIRIGLASPDMIRSWSYGEVKKPETINYRTFKPERDGLFCAKIFGPTSDYECLCGKYKRLKHRGVVCEKCGVEVTLAKVRRERMGHIELASPVAHIWFLKSLPSRIGLLLDMTLRSIERVLYFESFVVVDPGMTPLERNQLLTDEQYLEAIEESGDEFDARMGAEAVYELLKSIDIPEEIKRLREDIEGTNSETKIKKFTKRLKLLDSLNNSGNRPEWMVMTVLPVLPPELRPLVPLDGGRFATSDLNDLYRRVINRNNRLKRLLDLNAPDIIVRNEKRMLQEAVDALLDNGRRGRAITGTNRRPLKSLADMIKGKQGRFRQNLLGKRVDYSGRSVIVVGPTLKLHQCGLPKKMALELFKPFIFSKLQLRGLATTIKAAKKLVERGTSEVWDILEEVIREHPVMLNRAPTLHRLGIQAFEPVLIEGKAIQLHPLVCTAFNADFDGDQMAVHVPLSLEAQLEARSLMMATNNILSPANGDPIIVPSQDVVLGLYFMTRDRINAKGEGMAFSDVAEAKRAYESGYTDLQAKVKVRIREVIKGDDGSMTEEMRVVDTTIGRAIVYEIVPDGLPFSLVDQAMGKRVISSLINACYRRLGLKDTVVFADQLMYMGFRYATRAAVSFCSNDMVVPEEKEEILARAESEVKEIENQYISGLVTNGERYNKVVDIWSHTNDQVAKAMMLKLGKEVVTDRDGNEVEQDSFNSVYMMADSGARGSAAQIRQLAGMRGLMAKPDGSIIETPITANFREGLDVLQYFISTHGARKGLADTALKTANSGYLTRRLVDVAQDMVVLEDDCGTENGLLMQPIIEGGDVVEPLRERILGRVTSQDVHRPGSDEVVCDAGTLLDEDWVDQLESAGVDLVHVRSAITCDARQGVCKRCYGRDLARGHEVNEGEAVGVIAAQSIGEPGTQLTMRTFHIGGAASRSAAVNSIQVKAGGTAHLHNIKTVKHSAGHLVATSRSGELTVVDDVGRERERYKVPYGATLQVEDGVKVEGGQIVANWDPHTHPVITEVEGALVFVDFVDGVTVQSKVDEVTGLSSLEIIDPKQRPAAGKDIRPMVKLVDADGGGLNIAGTDIPAHYFLPALAVVNVVDGATVGVGDVVARIPQESSKTRDITGGLPRVADLFEARKPKDPAILAEATGTVSFGKDTKGKQRLVITDSEGEHHEELIPKWRHVNVFEGEHVERGEMISDGELNSHDILRLIGVTELAEYLVKEIQDVYRLQGVKINDKHIEVIIRQMLRKVEVTNAGDGSFLRGEQAEKATLLEENERLRAEGKHPALYVPLLLGITKASLATESFISAASFQETTRVLTEAAVRGLSDSLNGLKENVIVGRLIPAGTGLSYHNERRRKRQEELAEVDGKVELVAEDVEQAFKEALNAPEGE</sequence>
<keyword evidence="4 12" id="KW-0240">DNA-directed RNA polymerase</keyword>
<keyword evidence="10 12" id="KW-0804">Transcription</keyword>
<evidence type="ECO:0000256" key="7">
    <source>
        <dbReference type="ARBA" id="ARBA00022723"/>
    </source>
</evidence>
<dbReference type="InterPro" id="IPR007066">
    <property type="entry name" value="RNA_pol_Rpb1_3"/>
</dbReference>
<dbReference type="EMBL" id="QFXD01000322">
    <property type="protein sequence ID" value="RDH82276.1"/>
    <property type="molecule type" value="Genomic_DNA"/>
</dbReference>
<protein>
    <recommendedName>
        <fullName evidence="12">DNA-directed RNA polymerase subunit beta'</fullName>
        <shortName evidence="12">RNAP subunit beta'</shortName>
        <ecNumber evidence="12">2.7.7.6</ecNumber>
    </recommendedName>
    <alternativeName>
        <fullName evidence="12">RNA polymerase subunit beta'</fullName>
    </alternativeName>
    <alternativeName>
        <fullName evidence="12">Transcriptase subunit beta'</fullName>
    </alternativeName>
</protein>
<dbReference type="Gene3D" id="1.10.40.90">
    <property type="match status" value="1"/>
</dbReference>
<dbReference type="Pfam" id="PF04997">
    <property type="entry name" value="RNA_pol_Rpb1_1"/>
    <property type="match status" value="1"/>
</dbReference>
<dbReference type="InterPro" id="IPR007083">
    <property type="entry name" value="RNA_pol_Rpb1_4"/>
</dbReference>
<dbReference type="SMART" id="SM00663">
    <property type="entry name" value="RPOLA_N"/>
    <property type="match status" value="1"/>
</dbReference>
<dbReference type="EC" id="2.7.7.6" evidence="12"/>
<feature type="binding site" evidence="12">
    <location>
        <position position="70"/>
    </location>
    <ligand>
        <name>Zn(2+)</name>
        <dbReference type="ChEBI" id="CHEBI:29105"/>
        <label>1</label>
    </ligand>
</feature>
<dbReference type="Gene3D" id="1.10.150.390">
    <property type="match status" value="1"/>
</dbReference>
<comment type="subunit">
    <text evidence="12">The RNAP catalytic core consists of 2 alpha, 1 beta, 1 beta' and 1 omega subunit. When a sigma factor is associated with the core the holoenzyme is formed, which can initiate transcription.</text>
</comment>
<comment type="caution">
    <text evidence="15">The sequence shown here is derived from an EMBL/GenBank/DDBJ whole genome shotgun (WGS) entry which is preliminary data.</text>
</comment>
<dbReference type="InterPro" id="IPR006592">
    <property type="entry name" value="RNA_pol_N"/>
</dbReference>
<dbReference type="Proteomes" id="UP000255508">
    <property type="component" value="Unassembled WGS sequence"/>
</dbReference>
<evidence type="ECO:0000256" key="11">
    <source>
        <dbReference type="ARBA" id="ARBA00048552"/>
    </source>
</evidence>
<feature type="domain" description="RNA polymerase N-terminal" evidence="14">
    <location>
        <begin position="235"/>
        <end position="514"/>
    </location>
</feature>
<keyword evidence="5 12" id="KW-0808">Transferase</keyword>
<keyword evidence="9 12" id="KW-0460">Magnesium</keyword>
<evidence type="ECO:0000256" key="8">
    <source>
        <dbReference type="ARBA" id="ARBA00022833"/>
    </source>
</evidence>
<feature type="binding site" evidence="12">
    <location>
        <position position="462"/>
    </location>
    <ligand>
        <name>Mg(2+)</name>
        <dbReference type="ChEBI" id="CHEBI:18420"/>
    </ligand>
</feature>
<feature type="binding site" evidence="12">
    <location>
        <position position="72"/>
    </location>
    <ligand>
        <name>Zn(2+)</name>
        <dbReference type="ChEBI" id="CHEBI:29105"/>
        <label>1</label>
    </ligand>
</feature>
<dbReference type="Pfam" id="PF04998">
    <property type="entry name" value="RNA_pol_Rpb1_5"/>
    <property type="match status" value="1"/>
</dbReference>
<dbReference type="InterPro" id="IPR007081">
    <property type="entry name" value="RNA_pol_Rpb1_5"/>
</dbReference>
<dbReference type="Pfam" id="PF05000">
    <property type="entry name" value="RNA_pol_Rpb1_4"/>
    <property type="match status" value="1"/>
</dbReference>
<dbReference type="PANTHER" id="PTHR19376:SF54">
    <property type="entry name" value="DNA-DIRECTED RNA POLYMERASE SUBUNIT BETA"/>
    <property type="match status" value="1"/>
</dbReference>
<dbReference type="GO" id="GO:0008270">
    <property type="term" value="F:zinc ion binding"/>
    <property type="evidence" value="ECO:0007669"/>
    <property type="project" value="UniProtKB-UniRule"/>
</dbReference>
<dbReference type="InterPro" id="IPR000722">
    <property type="entry name" value="RNA_pol_asu"/>
</dbReference>
<feature type="binding site" evidence="12">
    <location>
        <position position="460"/>
    </location>
    <ligand>
        <name>Mg(2+)</name>
        <dbReference type="ChEBI" id="CHEBI:18420"/>
    </ligand>
</feature>
<reference evidence="15 16" key="1">
    <citation type="journal article" date="2018" name="ISME J.">
        <title>Endosymbiont genomes yield clues of tubeworm success.</title>
        <authorList>
            <person name="Li Y."/>
            <person name="Liles M.R."/>
            <person name="Halanych K.M."/>
        </authorList>
    </citation>
    <scope>NUCLEOTIDE SEQUENCE [LARGE SCALE GENOMIC DNA]</scope>
    <source>
        <strain evidence="15">A1422</strain>
    </source>
</reference>
<dbReference type="GO" id="GO:0000287">
    <property type="term" value="F:magnesium ion binding"/>
    <property type="evidence" value="ECO:0007669"/>
    <property type="project" value="UniProtKB-UniRule"/>
</dbReference>
<evidence type="ECO:0000313" key="16">
    <source>
        <dbReference type="Proteomes" id="UP000255508"/>
    </source>
</evidence>
<dbReference type="Pfam" id="PF04983">
    <property type="entry name" value="RNA_pol_Rpb1_3"/>
    <property type="match status" value="1"/>
</dbReference>